<keyword evidence="2 4" id="KW-0697">Rotamase</keyword>
<feature type="domain" description="PPIase cyclophilin-type" evidence="5">
    <location>
        <begin position="1"/>
        <end position="116"/>
    </location>
</feature>
<dbReference type="Gene3D" id="2.40.100.10">
    <property type="entry name" value="Cyclophilin-like"/>
    <property type="match status" value="1"/>
</dbReference>
<dbReference type="PANTHER" id="PTHR11071:SF561">
    <property type="entry name" value="PEPTIDYL-PROLYL CIS-TRANS ISOMERASE D-RELATED"/>
    <property type="match status" value="1"/>
</dbReference>
<feature type="non-terminal residue" evidence="6">
    <location>
        <position position="116"/>
    </location>
</feature>
<reference evidence="7" key="2">
    <citation type="submission" date="2015-01" db="EMBL/GenBank/DDBJ databases">
        <title>Evolutionary Origins and Diversification of the Mycorrhizal Mutualists.</title>
        <authorList>
            <consortium name="DOE Joint Genome Institute"/>
            <consortium name="Mycorrhizal Genomics Consortium"/>
            <person name="Kohler A."/>
            <person name="Kuo A."/>
            <person name="Nagy L.G."/>
            <person name="Floudas D."/>
            <person name="Copeland A."/>
            <person name="Barry K.W."/>
            <person name="Cichocki N."/>
            <person name="Veneault-Fourrey C."/>
            <person name="LaButti K."/>
            <person name="Lindquist E.A."/>
            <person name="Lipzen A."/>
            <person name="Lundell T."/>
            <person name="Morin E."/>
            <person name="Murat C."/>
            <person name="Riley R."/>
            <person name="Ohm R."/>
            <person name="Sun H."/>
            <person name="Tunlid A."/>
            <person name="Henrissat B."/>
            <person name="Grigoriev I.V."/>
            <person name="Hibbett D.S."/>
            <person name="Martin F."/>
        </authorList>
    </citation>
    <scope>NUCLEOTIDE SEQUENCE [LARGE SCALE GENOMIC DNA]</scope>
    <source>
        <strain evidence="7">F 1598</strain>
    </source>
</reference>
<dbReference type="STRING" id="765440.A0A0C3CAU4"/>
<comment type="catalytic activity">
    <reaction evidence="1 4">
        <text>[protein]-peptidylproline (omega=180) = [protein]-peptidylproline (omega=0)</text>
        <dbReference type="Rhea" id="RHEA:16237"/>
        <dbReference type="Rhea" id="RHEA-COMP:10747"/>
        <dbReference type="Rhea" id="RHEA-COMP:10748"/>
        <dbReference type="ChEBI" id="CHEBI:83833"/>
        <dbReference type="ChEBI" id="CHEBI:83834"/>
        <dbReference type="EC" id="5.2.1.8"/>
    </reaction>
</comment>
<proteinExistence type="inferred from homology"/>
<feature type="non-terminal residue" evidence="6">
    <location>
        <position position="1"/>
    </location>
</feature>
<evidence type="ECO:0000313" key="6">
    <source>
        <dbReference type="EMBL" id="KIM86822.1"/>
    </source>
</evidence>
<evidence type="ECO:0000256" key="2">
    <source>
        <dbReference type="ARBA" id="ARBA00023110"/>
    </source>
</evidence>
<dbReference type="EC" id="5.2.1.8" evidence="4"/>
<dbReference type="PROSITE" id="PS50072">
    <property type="entry name" value="CSA_PPIASE_2"/>
    <property type="match status" value="1"/>
</dbReference>
<dbReference type="GO" id="GO:0003755">
    <property type="term" value="F:peptidyl-prolyl cis-trans isomerase activity"/>
    <property type="evidence" value="ECO:0007669"/>
    <property type="project" value="UniProtKB-UniRule"/>
</dbReference>
<keyword evidence="7" id="KW-1185">Reference proteome</keyword>
<dbReference type="AlphaFoldDB" id="A0A0C3CAU4"/>
<dbReference type="InParanoid" id="A0A0C3CAU4"/>
<dbReference type="GO" id="GO:0005737">
    <property type="term" value="C:cytoplasm"/>
    <property type="evidence" value="ECO:0007669"/>
    <property type="project" value="TreeGrafter"/>
</dbReference>
<dbReference type="GO" id="GO:0006457">
    <property type="term" value="P:protein folding"/>
    <property type="evidence" value="ECO:0007669"/>
    <property type="project" value="TreeGrafter"/>
</dbReference>
<dbReference type="PRINTS" id="PR00153">
    <property type="entry name" value="CSAPPISMRASE"/>
</dbReference>
<dbReference type="OrthoDB" id="408413at2759"/>
<evidence type="ECO:0000313" key="7">
    <source>
        <dbReference type="Proteomes" id="UP000054166"/>
    </source>
</evidence>
<evidence type="ECO:0000256" key="1">
    <source>
        <dbReference type="ARBA" id="ARBA00000971"/>
    </source>
</evidence>
<gene>
    <name evidence="6" type="ORF">PILCRDRAFT_46441</name>
</gene>
<dbReference type="SUPFAM" id="SSF50891">
    <property type="entry name" value="Cyclophilin-like"/>
    <property type="match status" value="1"/>
</dbReference>
<dbReference type="Pfam" id="PF00160">
    <property type="entry name" value="Pro_isomerase"/>
    <property type="match status" value="1"/>
</dbReference>
<dbReference type="GO" id="GO:0016018">
    <property type="term" value="F:cyclosporin A binding"/>
    <property type="evidence" value="ECO:0007669"/>
    <property type="project" value="TreeGrafter"/>
</dbReference>
<dbReference type="Proteomes" id="UP000054166">
    <property type="component" value="Unassembled WGS sequence"/>
</dbReference>
<evidence type="ECO:0000256" key="4">
    <source>
        <dbReference type="RuleBase" id="RU363019"/>
    </source>
</evidence>
<evidence type="ECO:0000256" key="3">
    <source>
        <dbReference type="ARBA" id="ARBA00023235"/>
    </source>
</evidence>
<dbReference type="EMBL" id="KN832981">
    <property type="protein sequence ID" value="KIM86822.1"/>
    <property type="molecule type" value="Genomic_DNA"/>
</dbReference>
<reference evidence="6 7" key="1">
    <citation type="submission" date="2014-04" db="EMBL/GenBank/DDBJ databases">
        <authorList>
            <consortium name="DOE Joint Genome Institute"/>
            <person name="Kuo A."/>
            <person name="Tarkka M."/>
            <person name="Buscot F."/>
            <person name="Kohler A."/>
            <person name="Nagy L.G."/>
            <person name="Floudas D."/>
            <person name="Copeland A."/>
            <person name="Barry K.W."/>
            <person name="Cichocki N."/>
            <person name="Veneault-Fourrey C."/>
            <person name="LaButti K."/>
            <person name="Lindquist E.A."/>
            <person name="Lipzen A."/>
            <person name="Lundell T."/>
            <person name="Morin E."/>
            <person name="Murat C."/>
            <person name="Sun H."/>
            <person name="Tunlid A."/>
            <person name="Henrissat B."/>
            <person name="Grigoriev I.V."/>
            <person name="Hibbett D.S."/>
            <person name="Martin F."/>
            <person name="Nordberg H.P."/>
            <person name="Cantor M.N."/>
            <person name="Hua S.X."/>
        </authorList>
    </citation>
    <scope>NUCLEOTIDE SEQUENCE [LARGE SCALE GENOMIC DNA]</scope>
    <source>
        <strain evidence="6 7">F 1598</strain>
    </source>
</reference>
<dbReference type="PANTHER" id="PTHR11071">
    <property type="entry name" value="PEPTIDYL-PROLYL CIS-TRANS ISOMERASE"/>
    <property type="match status" value="1"/>
</dbReference>
<dbReference type="InterPro" id="IPR002130">
    <property type="entry name" value="Cyclophilin-type_PPIase_dom"/>
</dbReference>
<comment type="similarity">
    <text evidence="4">Belongs to the cyclophilin-type PPIase family.</text>
</comment>
<accession>A0A0C3CAU4</accession>
<keyword evidence="3 4" id="KW-0413">Isomerase</keyword>
<dbReference type="InterPro" id="IPR029000">
    <property type="entry name" value="Cyclophilin-like_dom_sf"/>
</dbReference>
<comment type="function">
    <text evidence="4">PPIases accelerate the folding of proteins. It catalyzes the cis-trans isomerization of proline imidic peptide bonds in oligopeptides.</text>
</comment>
<name>A0A0C3CAU4_PILCF</name>
<dbReference type="HOGENOM" id="CLU_012062_4_5_1"/>
<organism evidence="6 7">
    <name type="scientific">Piloderma croceum (strain F 1598)</name>
    <dbReference type="NCBI Taxonomy" id="765440"/>
    <lineage>
        <taxon>Eukaryota</taxon>
        <taxon>Fungi</taxon>
        <taxon>Dikarya</taxon>
        <taxon>Basidiomycota</taxon>
        <taxon>Agaricomycotina</taxon>
        <taxon>Agaricomycetes</taxon>
        <taxon>Agaricomycetidae</taxon>
        <taxon>Atheliales</taxon>
        <taxon>Atheliaceae</taxon>
        <taxon>Piloderma</taxon>
    </lineage>
</organism>
<evidence type="ECO:0000259" key="5">
    <source>
        <dbReference type="PROSITE" id="PS50072"/>
    </source>
</evidence>
<protein>
    <recommendedName>
        <fullName evidence="4">Peptidyl-prolyl cis-trans isomerase</fullName>
        <shortName evidence="4">PPIase</shortName>
        <ecNumber evidence="4">5.2.1.8</ecNumber>
    </recommendedName>
</protein>
<sequence>VLFRLYDEVVPITANNFWMLVISQQGYGYHGTVFSHVIPEFIIQAGDCDKGVGGGSRSIYGSASKVFFFLDKNFKMKHWVKSLLSMVNFSNASQFLIHMNANRFLDRSNVVFGQAI</sequence>